<dbReference type="InterPro" id="IPR001584">
    <property type="entry name" value="Integrase_cat-core"/>
</dbReference>
<protein>
    <recommendedName>
        <fullName evidence="1">Integrase catalytic domain-containing protein</fullName>
    </recommendedName>
</protein>
<evidence type="ECO:0000313" key="2">
    <source>
        <dbReference type="EMBL" id="JAS68135.1"/>
    </source>
</evidence>
<accession>A0A1B6H0E8</accession>
<dbReference type="Pfam" id="PF25597">
    <property type="entry name" value="SH3_retrovirus"/>
    <property type="match status" value="1"/>
</dbReference>
<dbReference type="PANTHER" id="PTHR42648:SF28">
    <property type="entry name" value="TRANSPOSON-ENCODED PROTEIN WITH RIBONUCLEASE H-LIKE AND RETROVIRUS ZINC FINGER-LIKE DOMAINS"/>
    <property type="match status" value="1"/>
</dbReference>
<gene>
    <name evidence="2" type="ORF">g.48527</name>
</gene>
<dbReference type="InterPro" id="IPR039537">
    <property type="entry name" value="Retrotran_Ty1/copia-like"/>
</dbReference>
<proteinExistence type="predicted"/>
<dbReference type="InterPro" id="IPR057670">
    <property type="entry name" value="SH3_retrovirus"/>
</dbReference>
<name>A0A1B6H0E8_9HEMI</name>
<dbReference type="InterPro" id="IPR012337">
    <property type="entry name" value="RNaseH-like_sf"/>
</dbReference>
<dbReference type="GO" id="GO:0003676">
    <property type="term" value="F:nucleic acid binding"/>
    <property type="evidence" value="ECO:0007669"/>
    <property type="project" value="InterPro"/>
</dbReference>
<dbReference type="PANTHER" id="PTHR42648">
    <property type="entry name" value="TRANSPOSASE, PUTATIVE-RELATED"/>
    <property type="match status" value="1"/>
</dbReference>
<dbReference type="AlphaFoldDB" id="A0A1B6H0E8"/>
<dbReference type="Gene3D" id="3.30.420.10">
    <property type="entry name" value="Ribonuclease H-like superfamily/Ribonuclease H"/>
    <property type="match status" value="1"/>
</dbReference>
<feature type="non-terminal residue" evidence="2">
    <location>
        <position position="1"/>
    </location>
</feature>
<reference evidence="2" key="1">
    <citation type="submission" date="2015-11" db="EMBL/GenBank/DDBJ databases">
        <title>De novo transcriptome assembly of four potential Pierce s Disease insect vectors from Arizona vineyards.</title>
        <authorList>
            <person name="Tassone E.E."/>
        </authorList>
    </citation>
    <scope>NUCLEOTIDE SEQUENCE</scope>
</reference>
<dbReference type="InterPro" id="IPR036397">
    <property type="entry name" value="RNaseH_sf"/>
</dbReference>
<dbReference type="GO" id="GO:0015074">
    <property type="term" value="P:DNA integration"/>
    <property type="evidence" value="ECO:0007669"/>
    <property type="project" value="InterPro"/>
</dbReference>
<evidence type="ECO:0000259" key="1">
    <source>
        <dbReference type="PROSITE" id="PS50994"/>
    </source>
</evidence>
<dbReference type="EMBL" id="GECZ01001634">
    <property type="protein sequence ID" value="JAS68135.1"/>
    <property type="molecule type" value="Transcribed_RNA"/>
</dbReference>
<dbReference type="SUPFAM" id="SSF53098">
    <property type="entry name" value="Ribonuclease H-like"/>
    <property type="match status" value="1"/>
</dbReference>
<organism evidence="2">
    <name type="scientific">Cuerna arida</name>
    <dbReference type="NCBI Taxonomy" id="1464854"/>
    <lineage>
        <taxon>Eukaryota</taxon>
        <taxon>Metazoa</taxon>
        <taxon>Ecdysozoa</taxon>
        <taxon>Arthropoda</taxon>
        <taxon>Hexapoda</taxon>
        <taxon>Insecta</taxon>
        <taxon>Pterygota</taxon>
        <taxon>Neoptera</taxon>
        <taxon>Paraneoptera</taxon>
        <taxon>Hemiptera</taxon>
        <taxon>Auchenorrhyncha</taxon>
        <taxon>Membracoidea</taxon>
        <taxon>Cicadellidae</taxon>
        <taxon>Cicadellinae</taxon>
        <taxon>Proconiini</taxon>
        <taxon>Cuerna</taxon>
    </lineage>
</organism>
<sequence length="141" mass="16014">ELRTDGGKEFNNKDIQEFTEKNGIHHSLTCPYTPQQNGVAGRENRILCEMARSWMMSAPHLPKRVWGEAILAATHTLNRTGPTKVKDKTPTEIFLGGKTDFKHLQSFGSECFAWIPQQKRKKFDAKSKRGYLVGYSDCGNR</sequence>
<dbReference type="PROSITE" id="PS50994">
    <property type="entry name" value="INTEGRASE"/>
    <property type="match status" value="1"/>
</dbReference>
<feature type="domain" description="Integrase catalytic" evidence="1">
    <location>
        <begin position="1"/>
        <end position="98"/>
    </location>
</feature>